<dbReference type="STRING" id="526222.Desal_3759"/>
<reference evidence="3 4" key="1">
    <citation type="submission" date="2009-06" db="EMBL/GenBank/DDBJ databases">
        <title>Complete sequence of Desulfovibrio salexigens DSM 2638.</title>
        <authorList>
            <consortium name="US DOE Joint Genome Institute"/>
            <person name="Lucas S."/>
            <person name="Copeland A."/>
            <person name="Lapidus A."/>
            <person name="Glavina del Rio T."/>
            <person name="Tice H."/>
            <person name="Bruce D."/>
            <person name="Goodwin L."/>
            <person name="Pitluck S."/>
            <person name="Munk A.C."/>
            <person name="Brettin T."/>
            <person name="Detter J.C."/>
            <person name="Han C."/>
            <person name="Tapia R."/>
            <person name="Larimer F."/>
            <person name="Land M."/>
            <person name="Hauser L."/>
            <person name="Kyrpides N."/>
            <person name="Anderson I."/>
            <person name="Wall J.D."/>
            <person name="Arkin A.P."/>
            <person name="Dehal P."/>
            <person name="Chivian D."/>
            <person name="Giles B."/>
            <person name="Hazen T.C."/>
        </authorList>
    </citation>
    <scope>NUCLEOTIDE SEQUENCE [LARGE SCALE GENOMIC DNA]</scope>
    <source>
        <strain evidence="4">ATCC 14822 / DSM 2638 / NCIMB 8403 / VKM B-1763</strain>
    </source>
</reference>
<dbReference type="eggNOG" id="COG5002">
    <property type="taxonomic scope" value="Bacteria"/>
</dbReference>
<dbReference type="PROSITE" id="PS50112">
    <property type="entry name" value="PAS"/>
    <property type="match status" value="1"/>
</dbReference>
<dbReference type="InterPro" id="IPR000014">
    <property type="entry name" value="PAS"/>
</dbReference>
<protein>
    <submittedName>
        <fullName evidence="3">Putative PAS/PAC sensor protein</fullName>
    </submittedName>
</protein>
<dbReference type="Gene3D" id="3.30.450.20">
    <property type="entry name" value="PAS domain"/>
    <property type="match status" value="1"/>
</dbReference>
<name>C6BU95_MARSD</name>
<evidence type="ECO:0000256" key="1">
    <source>
        <dbReference type="SAM" id="Coils"/>
    </source>
</evidence>
<dbReference type="KEGG" id="dsa:Desal_3759"/>
<organism evidence="3 4">
    <name type="scientific">Maridesulfovibrio salexigens (strain ATCC 14822 / DSM 2638 / NCIMB 8403 / VKM B-1763)</name>
    <name type="common">Desulfovibrio salexigens</name>
    <dbReference type="NCBI Taxonomy" id="526222"/>
    <lineage>
        <taxon>Bacteria</taxon>
        <taxon>Pseudomonadati</taxon>
        <taxon>Thermodesulfobacteriota</taxon>
        <taxon>Desulfovibrionia</taxon>
        <taxon>Desulfovibrionales</taxon>
        <taxon>Desulfovibrionaceae</taxon>
        <taxon>Maridesulfovibrio</taxon>
    </lineage>
</organism>
<dbReference type="HOGENOM" id="CLU_955534_0_0_7"/>
<dbReference type="AlphaFoldDB" id="C6BU95"/>
<dbReference type="RefSeq" id="WP_015853620.1">
    <property type="nucleotide sequence ID" value="NC_012881.1"/>
</dbReference>
<accession>C6BU95</accession>
<dbReference type="Pfam" id="PF13188">
    <property type="entry name" value="PAS_8"/>
    <property type="match status" value="1"/>
</dbReference>
<keyword evidence="4" id="KW-1185">Reference proteome</keyword>
<evidence type="ECO:0000259" key="2">
    <source>
        <dbReference type="PROSITE" id="PS50112"/>
    </source>
</evidence>
<feature type="coiled-coil region" evidence="1">
    <location>
        <begin position="153"/>
        <end position="180"/>
    </location>
</feature>
<dbReference type="SMART" id="SM00091">
    <property type="entry name" value="PAS"/>
    <property type="match status" value="1"/>
</dbReference>
<keyword evidence="1" id="KW-0175">Coiled coil</keyword>
<gene>
    <name evidence="3" type="ordered locus">Desal_3759</name>
</gene>
<dbReference type="eggNOG" id="COG2203">
    <property type="taxonomic scope" value="Bacteria"/>
</dbReference>
<dbReference type="SUPFAM" id="SSF55785">
    <property type="entry name" value="PYP-like sensor domain (PAS domain)"/>
    <property type="match status" value="1"/>
</dbReference>
<dbReference type="EMBL" id="CP001649">
    <property type="protein sequence ID" value="ACS81804.1"/>
    <property type="molecule type" value="Genomic_DNA"/>
</dbReference>
<sequence>MSIRIQEQLLYEIAMSVGKSMDLETMLSTAISTYLRRLCCMSARIILQDKDSLSFDKAFSIPMKEKQRSAFDDFSAKISSCETEDQLSNLRESLPLHTSFEGDHYYLMNLPEAGFLMIGKGLYPLPHSMLKSLQKINIRLAESIISCQTHRNNEILNEKLQNQIREREKAEQAILEERQKYRVIFDNSPLGVIYFDHEGVIRDCNPKFMELMGSTKKELIGFSTAKKGTPEMREVMDKALNGESAIYEGNYISVTGNKKMYIRAVFNPVSPGKTTTEVIATVEQLGEFREE</sequence>
<evidence type="ECO:0000313" key="3">
    <source>
        <dbReference type="EMBL" id="ACS81804.1"/>
    </source>
</evidence>
<dbReference type="NCBIfam" id="TIGR00229">
    <property type="entry name" value="sensory_box"/>
    <property type="match status" value="1"/>
</dbReference>
<dbReference type="Proteomes" id="UP000002601">
    <property type="component" value="Chromosome"/>
</dbReference>
<evidence type="ECO:0000313" key="4">
    <source>
        <dbReference type="Proteomes" id="UP000002601"/>
    </source>
</evidence>
<dbReference type="OrthoDB" id="13288at2"/>
<feature type="domain" description="PAS" evidence="2">
    <location>
        <begin position="177"/>
        <end position="221"/>
    </location>
</feature>
<dbReference type="CDD" id="cd00130">
    <property type="entry name" value="PAS"/>
    <property type="match status" value="1"/>
</dbReference>
<proteinExistence type="predicted"/>
<dbReference type="InterPro" id="IPR035965">
    <property type="entry name" value="PAS-like_dom_sf"/>
</dbReference>